<dbReference type="Pfam" id="PF02518">
    <property type="entry name" value="HATPase_c"/>
    <property type="match status" value="1"/>
</dbReference>
<dbReference type="InterPro" id="IPR005467">
    <property type="entry name" value="His_kinase_dom"/>
</dbReference>
<comment type="catalytic activity">
    <reaction evidence="1">
        <text>ATP + protein L-histidine = ADP + protein N-phospho-L-histidine.</text>
        <dbReference type="EC" id="2.7.13.3"/>
    </reaction>
</comment>
<dbReference type="AlphaFoldDB" id="A0A5P8VQ92"/>
<keyword evidence="5 9" id="KW-0418">Kinase</keyword>
<dbReference type="SMART" id="SM00387">
    <property type="entry name" value="HATPase_c"/>
    <property type="match status" value="1"/>
</dbReference>
<dbReference type="InterPro" id="IPR003018">
    <property type="entry name" value="GAF"/>
</dbReference>
<feature type="domain" description="Phytochrome chromophore attachment site" evidence="7">
    <location>
        <begin position="31"/>
        <end position="190"/>
    </location>
</feature>
<keyword evidence="5 9" id="KW-0808">Transferase</keyword>
<dbReference type="KEGG" id="nsh:GXM_00045"/>
<sequence>MTSNPEQDLPLCRHEESLLRRITNRIRRSLEFEEIITVTTAEVRSLLKTERVMIYKFHADGSGQVIAESIYNNHLPSLLGLNFPAEDIPLTARELFIKSRMCSFVNADTQQIGQIHLRDLDNGETLSEEIRYRPVDSCHLEYLTAMGVKSSLVAPILYQDQLWGLLVSHNSQGQLISEYDLEAVQMVVEQLSVAIAQSTLLTQVRKTGEREAIVNRIATLLHSLPTIVLQPALEAAVAAFNGVGGRLCIRNAGVDSHNGNVTSLTECLIPGNTCIKLYICGQQPVMPQTIYPLIEQYSIWQEHNKSSNYDIWAILDIYNTPGLRSLQPVFQPTKIRSMLMIPLVYRQQLLGYLSIFRNEVDRETIWAGQYDSDQRQLYPRRSFEAWRESKKAQAQKWTVEEIELARNLGKHFASAVQQYELHQQVQTFNENLEKQVKRRTVELKRTAEQEQAVFKVIAEIRESLDTDTIFQTTTKEVCQLIKADRVSVYRFNSNWGGEFVGDFEAASPYWSNESELGVNTIWNDTFLQDTQGGRYRNNETFAVDDIYKMGFNQCHIDNLEQFQIHAFVLAPIFVGQKLWGLLATYQHTGPRQWKASEVNFLSQIAGQMGVALQQADLLTQTRQQTLILQQTAEQQRVLFEVVAKVRESLDLDAIFQTTTQEICKSLQADRVAVYRFQADWSGEYIAEFVNDGWVKLVSDTNTVWQDSYLQETQGGRYRHNETFAIADIYQAGHSECHVEVLEQIQARAYAIAPIFIGQQLWGLLAAYQNSAPRHWEASEIKFITQIANQLGVALQQAQLHNQTKEQTQKLTQALHDLKQTQTQLIQTEKMSSLGQLVAGIAHEINNPVNFIYGNINHVNDYAEDLLSILDLYLHTAPNPSPEIRDRALEIDLEFLIEDLPKTLSSMKIGIDRIRQIVLSLRNFSRLDQAEMKPVNIHEGIDSTLLILQHRLKAKPESPAIKLVKEYSNLPLVECYAGPLNQVFMNVLSNAIDALEDYRESQSNLDTDQITICTALGELEGNIKSVVIRIKDNGPGIPEALKARICDPFFTTKPVGKGTGLGLSISYQIVVDKHGGVFKCDSQPGLGTEFWIEIPIRQISK</sequence>
<dbReference type="EMBL" id="CP045226">
    <property type="protein sequence ID" value="QFS42572.1"/>
    <property type="molecule type" value="Genomic_DNA"/>
</dbReference>
<dbReference type="InterPro" id="IPR036097">
    <property type="entry name" value="HisK_dim/P_sf"/>
</dbReference>
<evidence type="ECO:0000259" key="7">
    <source>
        <dbReference type="PROSITE" id="PS50046"/>
    </source>
</evidence>
<dbReference type="InterPro" id="IPR003594">
    <property type="entry name" value="HATPase_dom"/>
</dbReference>
<gene>
    <name evidence="9" type="ORF">GXM_00045</name>
</gene>
<dbReference type="PROSITE" id="PS50109">
    <property type="entry name" value="HIS_KIN"/>
    <property type="match status" value="1"/>
</dbReference>
<dbReference type="InterPro" id="IPR004358">
    <property type="entry name" value="Sig_transdc_His_kin-like_C"/>
</dbReference>
<dbReference type="SUPFAM" id="SSF55874">
    <property type="entry name" value="ATPase domain of HSP90 chaperone/DNA topoisomerase II/histidine kinase"/>
    <property type="match status" value="1"/>
</dbReference>
<comment type="similarity">
    <text evidence="2">In the N-terminal section; belongs to the phytochrome family.</text>
</comment>
<dbReference type="InterPro" id="IPR036890">
    <property type="entry name" value="HATPase_C_sf"/>
</dbReference>
<dbReference type="Pfam" id="PF00360">
    <property type="entry name" value="PHY"/>
    <property type="match status" value="1"/>
</dbReference>
<dbReference type="SMART" id="SM00388">
    <property type="entry name" value="HisKA"/>
    <property type="match status" value="1"/>
</dbReference>
<dbReference type="PROSITE" id="PS50046">
    <property type="entry name" value="PHYTOCHROME_2"/>
    <property type="match status" value="3"/>
</dbReference>
<keyword evidence="4" id="KW-0597">Phosphoprotein</keyword>
<accession>A0A5P8VQ92</accession>
<dbReference type="Pfam" id="PF01590">
    <property type="entry name" value="GAF"/>
    <property type="match status" value="3"/>
</dbReference>
<dbReference type="InterPro" id="IPR003661">
    <property type="entry name" value="HisK_dim/P_dom"/>
</dbReference>
<dbReference type="GO" id="GO:0006355">
    <property type="term" value="P:regulation of DNA-templated transcription"/>
    <property type="evidence" value="ECO:0007669"/>
    <property type="project" value="InterPro"/>
</dbReference>
<organism evidence="9 10">
    <name type="scientific">Nostoc sphaeroides CCNUC1</name>
    <dbReference type="NCBI Taxonomy" id="2653204"/>
    <lineage>
        <taxon>Bacteria</taxon>
        <taxon>Bacillati</taxon>
        <taxon>Cyanobacteriota</taxon>
        <taxon>Cyanophyceae</taxon>
        <taxon>Nostocales</taxon>
        <taxon>Nostocaceae</taxon>
        <taxon>Nostoc</taxon>
    </lineage>
</organism>
<dbReference type="InterPro" id="IPR016132">
    <property type="entry name" value="Phyto_chromo_attachment"/>
</dbReference>
<keyword evidence="10" id="KW-1185">Reference proteome</keyword>
<dbReference type="InterPro" id="IPR029016">
    <property type="entry name" value="GAF-like_dom_sf"/>
</dbReference>
<feature type="domain" description="Histidine kinase" evidence="8">
    <location>
        <begin position="839"/>
        <end position="1097"/>
    </location>
</feature>
<name>A0A5P8VQ92_9NOSO</name>
<proteinExistence type="inferred from homology"/>
<dbReference type="PRINTS" id="PR00344">
    <property type="entry name" value="BCTRLSENSOR"/>
</dbReference>
<evidence type="ECO:0000313" key="9">
    <source>
        <dbReference type="EMBL" id="QFS42572.1"/>
    </source>
</evidence>
<dbReference type="InterPro" id="IPR013515">
    <property type="entry name" value="Phytochrome_cen-reg"/>
</dbReference>
<dbReference type="PANTHER" id="PTHR43065:SF48">
    <property type="entry name" value="HISTIDINE KINASE"/>
    <property type="match status" value="1"/>
</dbReference>
<dbReference type="Proteomes" id="UP000326678">
    <property type="component" value="Chromosome Gxm1"/>
</dbReference>
<dbReference type="CDD" id="cd00082">
    <property type="entry name" value="HisKA"/>
    <property type="match status" value="1"/>
</dbReference>
<feature type="domain" description="Phytochrome chromophore attachment site" evidence="7">
    <location>
        <begin position="650"/>
        <end position="789"/>
    </location>
</feature>
<dbReference type="Gene3D" id="3.30.450.40">
    <property type="match status" value="4"/>
</dbReference>
<reference evidence="9 10" key="1">
    <citation type="submission" date="2019-10" db="EMBL/GenBank/DDBJ databases">
        <title>Genomic and transcriptomic insights into the perfect genentic adaptation of a filamentous nitrogen-fixing cyanobacterium to rice fields.</title>
        <authorList>
            <person name="Chen Z."/>
        </authorList>
    </citation>
    <scope>NUCLEOTIDE SEQUENCE [LARGE SCALE GENOMIC DNA]</scope>
    <source>
        <strain evidence="9">CCNUC1</strain>
    </source>
</reference>
<keyword evidence="6" id="KW-0902">Two-component regulatory system</keyword>
<evidence type="ECO:0000256" key="3">
    <source>
        <dbReference type="ARBA" id="ARBA00012438"/>
    </source>
</evidence>
<evidence type="ECO:0000313" key="10">
    <source>
        <dbReference type="Proteomes" id="UP000326678"/>
    </source>
</evidence>
<dbReference type="PANTHER" id="PTHR43065">
    <property type="entry name" value="SENSOR HISTIDINE KINASE"/>
    <property type="match status" value="1"/>
</dbReference>
<feature type="domain" description="Phytochrome chromophore attachment site" evidence="7">
    <location>
        <begin position="465"/>
        <end position="607"/>
    </location>
</feature>
<dbReference type="SMART" id="SM00065">
    <property type="entry name" value="GAF"/>
    <property type="match status" value="4"/>
</dbReference>
<dbReference type="EC" id="2.7.13.3" evidence="3"/>
<evidence type="ECO:0000256" key="2">
    <source>
        <dbReference type="ARBA" id="ARBA00006402"/>
    </source>
</evidence>
<dbReference type="Gene3D" id="3.30.565.10">
    <property type="entry name" value="Histidine kinase-like ATPase, C-terminal domain"/>
    <property type="match status" value="1"/>
</dbReference>
<evidence type="ECO:0000256" key="5">
    <source>
        <dbReference type="ARBA" id="ARBA00022777"/>
    </source>
</evidence>
<dbReference type="Gene3D" id="1.10.287.130">
    <property type="match status" value="1"/>
</dbReference>
<evidence type="ECO:0000256" key="1">
    <source>
        <dbReference type="ARBA" id="ARBA00000085"/>
    </source>
</evidence>
<evidence type="ECO:0000259" key="8">
    <source>
        <dbReference type="PROSITE" id="PS50109"/>
    </source>
</evidence>
<dbReference type="GO" id="GO:0000155">
    <property type="term" value="F:phosphorelay sensor kinase activity"/>
    <property type="evidence" value="ECO:0007669"/>
    <property type="project" value="InterPro"/>
</dbReference>
<dbReference type="RefSeq" id="WP_152587901.1">
    <property type="nucleotide sequence ID" value="NZ_CP045226.1"/>
</dbReference>
<protein>
    <recommendedName>
        <fullName evidence="3">histidine kinase</fullName>
        <ecNumber evidence="3">2.7.13.3</ecNumber>
    </recommendedName>
</protein>
<dbReference type="SUPFAM" id="SSF47384">
    <property type="entry name" value="Homodimeric domain of signal transducing histidine kinase"/>
    <property type="match status" value="1"/>
</dbReference>
<evidence type="ECO:0000256" key="4">
    <source>
        <dbReference type="ARBA" id="ARBA00022553"/>
    </source>
</evidence>
<evidence type="ECO:0000256" key="6">
    <source>
        <dbReference type="ARBA" id="ARBA00023012"/>
    </source>
</evidence>
<dbReference type="GO" id="GO:0009584">
    <property type="term" value="P:detection of visible light"/>
    <property type="evidence" value="ECO:0007669"/>
    <property type="project" value="InterPro"/>
</dbReference>
<dbReference type="SUPFAM" id="SSF55781">
    <property type="entry name" value="GAF domain-like"/>
    <property type="match status" value="4"/>
</dbReference>